<keyword evidence="2" id="KW-1185">Reference proteome</keyword>
<evidence type="ECO:0000313" key="1">
    <source>
        <dbReference type="EMBL" id="KAI3749939.1"/>
    </source>
</evidence>
<sequence length="81" mass="9129">MALTEHVTQLPPPTSHFCPPTRRCRPPPTSQSPLLPLVATSRSYSFWPLQPPRSPTAAGACYFTNDRRCFFMLDRLHLACS</sequence>
<proteinExistence type="predicted"/>
<protein>
    <submittedName>
        <fullName evidence="1">Uncharacterized protein</fullName>
    </submittedName>
</protein>
<reference evidence="2" key="1">
    <citation type="journal article" date="2022" name="Mol. Ecol. Resour.">
        <title>The genomes of chicory, endive, great burdock and yacon provide insights into Asteraceae palaeo-polyploidization history and plant inulin production.</title>
        <authorList>
            <person name="Fan W."/>
            <person name="Wang S."/>
            <person name="Wang H."/>
            <person name="Wang A."/>
            <person name="Jiang F."/>
            <person name="Liu H."/>
            <person name="Zhao H."/>
            <person name="Xu D."/>
            <person name="Zhang Y."/>
        </authorList>
    </citation>
    <scope>NUCLEOTIDE SEQUENCE [LARGE SCALE GENOMIC DNA]</scope>
    <source>
        <strain evidence="2">cv. Punajuju</strain>
    </source>
</reference>
<accession>A0ACB9DTD0</accession>
<gene>
    <name evidence="1" type="ORF">L2E82_20560</name>
</gene>
<organism evidence="1 2">
    <name type="scientific">Cichorium intybus</name>
    <name type="common">Chicory</name>
    <dbReference type="NCBI Taxonomy" id="13427"/>
    <lineage>
        <taxon>Eukaryota</taxon>
        <taxon>Viridiplantae</taxon>
        <taxon>Streptophyta</taxon>
        <taxon>Embryophyta</taxon>
        <taxon>Tracheophyta</taxon>
        <taxon>Spermatophyta</taxon>
        <taxon>Magnoliopsida</taxon>
        <taxon>eudicotyledons</taxon>
        <taxon>Gunneridae</taxon>
        <taxon>Pentapetalae</taxon>
        <taxon>asterids</taxon>
        <taxon>campanulids</taxon>
        <taxon>Asterales</taxon>
        <taxon>Asteraceae</taxon>
        <taxon>Cichorioideae</taxon>
        <taxon>Cichorieae</taxon>
        <taxon>Cichoriinae</taxon>
        <taxon>Cichorium</taxon>
    </lineage>
</organism>
<name>A0ACB9DTD0_CICIN</name>
<dbReference type="EMBL" id="CM042012">
    <property type="protein sequence ID" value="KAI3749939.1"/>
    <property type="molecule type" value="Genomic_DNA"/>
</dbReference>
<reference evidence="1 2" key="2">
    <citation type="journal article" date="2022" name="Mol. Ecol. Resour.">
        <title>The genomes of chicory, endive, great burdock and yacon provide insights into Asteraceae paleo-polyploidization history and plant inulin production.</title>
        <authorList>
            <person name="Fan W."/>
            <person name="Wang S."/>
            <person name="Wang H."/>
            <person name="Wang A."/>
            <person name="Jiang F."/>
            <person name="Liu H."/>
            <person name="Zhao H."/>
            <person name="Xu D."/>
            <person name="Zhang Y."/>
        </authorList>
    </citation>
    <scope>NUCLEOTIDE SEQUENCE [LARGE SCALE GENOMIC DNA]</scope>
    <source>
        <strain evidence="2">cv. Punajuju</strain>
        <tissue evidence="1">Leaves</tissue>
    </source>
</reference>
<dbReference type="Proteomes" id="UP001055811">
    <property type="component" value="Linkage Group LG04"/>
</dbReference>
<evidence type="ECO:0000313" key="2">
    <source>
        <dbReference type="Proteomes" id="UP001055811"/>
    </source>
</evidence>
<comment type="caution">
    <text evidence="1">The sequence shown here is derived from an EMBL/GenBank/DDBJ whole genome shotgun (WGS) entry which is preliminary data.</text>
</comment>